<dbReference type="GO" id="GO:0005730">
    <property type="term" value="C:nucleolus"/>
    <property type="evidence" value="ECO:0007669"/>
    <property type="project" value="UniProtKB-SubCell"/>
</dbReference>
<dbReference type="PANTHER" id="PTHR14428">
    <property type="entry name" value="NUCLEOLAR COMPLEX PROTEIN 3"/>
    <property type="match status" value="1"/>
</dbReference>
<reference evidence="11" key="2">
    <citation type="submission" date="2018-12" db="UniProtKB">
        <authorList>
            <consortium name="WormBaseParasite"/>
        </authorList>
    </citation>
    <scope>IDENTIFICATION</scope>
    <source>
        <strain evidence="11">Puerto Rican</strain>
    </source>
</reference>
<dbReference type="PANTHER" id="PTHR14428:SF5">
    <property type="entry name" value="NUCLEOLAR COMPLEX PROTEIN 3 HOMOLOG"/>
    <property type="match status" value="1"/>
</dbReference>
<evidence type="ECO:0000259" key="8">
    <source>
        <dbReference type="Pfam" id="PF03914"/>
    </source>
</evidence>
<evidence type="ECO:0000313" key="11">
    <source>
        <dbReference type="WBParaSite" id="Smp_132350.1"/>
    </source>
</evidence>
<evidence type="ECO:0000313" key="10">
    <source>
        <dbReference type="Proteomes" id="UP000008854"/>
    </source>
</evidence>
<dbReference type="Pfam" id="PF07540">
    <property type="entry name" value="NOC3p"/>
    <property type="match status" value="1"/>
</dbReference>
<evidence type="ECO:0000256" key="1">
    <source>
        <dbReference type="ARBA" id="ARBA00004604"/>
    </source>
</evidence>
<comment type="subcellular location">
    <subcellularLocation>
        <location evidence="1">Nucleus</location>
        <location evidence="1">Nucleolus</location>
    </subcellularLocation>
</comment>
<dbReference type="InParanoid" id="A0A3Q0KM33"/>
<evidence type="ECO:0000256" key="6">
    <source>
        <dbReference type="ARBA" id="ARBA00032937"/>
    </source>
</evidence>
<feature type="domain" description="CCAAT-binding factor" evidence="8">
    <location>
        <begin position="358"/>
        <end position="582"/>
    </location>
</feature>
<evidence type="ECO:0000256" key="2">
    <source>
        <dbReference type="ARBA" id="ARBA00007797"/>
    </source>
</evidence>
<evidence type="ECO:0000256" key="5">
    <source>
        <dbReference type="ARBA" id="ARBA00032701"/>
    </source>
</evidence>
<dbReference type="Gene3D" id="1.25.10.10">
    <property type="entry name" value="Leucine-rich Repeat Variant"/>
    <property type="match status" value="1"/>
</dbReference>
<evidence type="ECO:0000256" key="4">
    <source>
        <dbReference type="ARBA" id="ARBA00023242"/>
    </source>
</evidence>
<dbReference type="InterPro" id="IPR016024">
    <property type="entry name" value="ARM-type_fold"/>
</dbReference>
<feature type="domain" description="Nucleolar complex-associated protein 3 N-terminal" evidence="9">
    <location>
        <begin position="23"/>
        <end position="117"/>
    </location>
</feature>
<evidence type="ECO:0000256" key="3">
    <source>
        <dbReference type="ARBA" id="ARBA00023054"/>
    </source>
</evidence>
<reference evidence="10" key="1">
    <citation type="journal article" date="2012" name="PLoS Negl. Trop. Dis.">
        <title>A systematically improved high quality genome and transcriptome of the human blood fluke Schistosoma mansoni.</title>
        <authorList>
            <person name="Protasio A.V."/>
            <person name="Tsai I.J."/>
            <person name="Babbage A."/>
            <person name="Nichol S."/>
            <person name="Hunt M."/>
            <person name="Aslett M.A."/>
            <person name="De Silva N."/>
            <person name="Velarde G.S."/>
            <person name="Anderson T.J."/>
            <person name="Clark R.C."/>
            <person name="Davidson C."/>
            <person name="Dillon G.P."/>
            <person name="Holroyd N.E."/>
            <person name="LoVerde P.T."/>
            <person name="Lloyd C."/>
            <person name="McQuillan J."/>
            <person name="Oliveira G."/>
            <person name="Otto T.D."/>
            <person name="Parker-Manuel S.J."/>
            <person name="Quail M.A."/>
            <person name="Wilson R.A."/>
            <person name="Zerlotini A."/>
            <person name="Dunne D.W."/>
            <person name="Berriman M."/>
        </authorList>
    </citation>
    <scope>NUCLEOTIDE SEQUENCE [LARGE SCALE GENOMIC DNA]</scope>
    <source>
        <strain evidence="10">Puerto Rican</strain>
    </source>
</reference>
<dbReference type="GO" id="GO:0003682">
    <property type="term" value="F:chromatin binding"/>
    <property type="evidence" value="ECO:0007669"/>
    <property type="project" value="TreeGrafter"/>
</dbReference>
<evidence type="ECO:0000256" key="7">
    <source>
        <dbReference type="SAM" id="MobiDB-lite"/>
    </source>
</evidence>
<keyword evidence="4" id="KW-0539">Nucleus</keyword>
<dbReference type="GO" id="GO:0006270">
    <property type="term" value="P:DNA replication initiation"/>
    <property type="evidence" value="ECO:0007669"/>
    <property type="project" value="TreeGrafter"/>
</dbReference>
<name>A0A3Q0KM33_SCHMA</name>
<dbReference type="Proteomes" id="UP000008854">
    <property type="component" value="Unassembled WGS sequence"/>
</dbReference>
<dbReference type="SUPFAM" id="SSF48371">
    <property type="entry name" value="ARM repeat"/>
    <property type="match status" value="1"/>
</dbReference>
<organism evidence="10 11">
    <name type="scientific">Schistosoma mansoni</name>
    <name type="common">Blood fluke</name>
    <dbReference type="NCBI Taxonomy" id="6183"/>
    <lineage>
        <taxon>Eukaryota</taxon>
        <taxon>Metazoa</taxon>
        <taxon>Spiralia</taxon>
        <taxon>Lophotrochozoa</taxon>
        <taxon>Platyhelminthes</taxon>
        <taxon>Trematoda</taxon>
        <taxon>Digenea</taxon>
        <taxon>Strigeidida</taxon>
        <taxon>Schistosomatoidea</taxon>
        <taxon>Schistosomatidae</taxon>
        <taxon>Schistosoma</taxon>
    </lineage>
</organism>
<dbReference type="FunCoup" id="A0A3Q0KM33">
    <property type="interactions" value="1978"/>
</dbReference>
<comment type="similarity">
    <text evidence="2">Belongs to the CBF/MAK21 family.</text>
</comment>
<evidence type="ECO:0000259" key="9">
    <source>
        <dbReference type="Pfam" id="PF07540"/>
    </source>
</evidence>
<keyword evidence="10" id="KW-1185">Reference proteome</keyword>
<sequence length="684" mass="77733">MTAGSKLSGVQQLLSTRSVISDIKHSIAIKCENILKSPEENIHSLRDIIKTFESEHFRKFRQIRALVIASLCVVFKDVLPAYRIRLATEKEKTQPTKKETRKIWHFEEHLLLNYRKYTELLRVILKDKCLDMKSPRLKIYSKLDWNEDEKLAAIRCVCQLLENHPDFNYSKELIEVLPQYLNISKTQVSSVIITTLNNIFENDTDRDVTLTICRTIHRFCRSKSYKVGVPVISALSCVSITEVERQEKEGKPKLDRRLRSRRERKESKMERKLQKEMAETQSLQTREKRLKMNTLVMNEILFVFFKILKTTSDSELLSAIFKGLSKYAKLINTEYVDNLMSVLNRMVAKKSTSIVDGLHCVHTALSIISSSDASDVLTTDPTTFCNHLYTILGCIAGVCVSNTTESENAVSHLSSVIKAYDRSNTPAAQAVANLVQRSKITESSNKTICSDEITSVTVGISNRIGAHEMEHISDTLISCLNILLVRRKHEVSTNRILAFSKRLASAALAVSDPYCSSSLLIKLFHLLRLFPRCEILFDCDPEICSNYKSDVNDPELCFPASACLWDLLLLKKHSDPVVNQLANLIMQWGNDVCVGGIGATSTKQYMLHIDGRQVSLDHLTHLSSDDLRIELKTLIEKDISVPEIQSTKQINTSDFKLSDSFIKYLSEYDLTSDVEPPEKKRKSL</sequence>
<protein>
    <recommendedName>
        <fullName evidence="6">NOC3-like protein</fullName>
    </recommendedName>
    <alternativeName>
        <fullName evidence="5">Nucleolar complex-associated protein 3-like protein</fullName>
    </alternativeName>
</protein>
<feature type="compositionally biased region" description="Basic and acidic residues" evidence="7">
    <location>
        <begin position="249"/>
        <end position="278"/>
    </location>
</feature>
<dbReference type="InterPro" id="IPR005612">
    <property type="entry name" value="CCAAT-binding_factor"/>
</dbReference>
<dbReference type="InterPro" id="IPR011989">
    <property type="entry name" value="ARM-like"/>
</dbReference>
<dbReference type="InterPro" id="IPR011501">
    <property type="entry name" value="Noc3_N"/>
</dbReference>
<dbReference type="InterPro" id="IPR016903">
    <property type="entry name" value="Nucleolar_cplx-assoc_3"/>
</dbReference>
<proteinExistence type="inferred from homology"/>
<dbReference type="WBParaSite" id="Smp_132350.1">
    <property type="protein sequence ID" value="Smp_132350.1"/>
    <property type="gene ID" value="Smp_132350"/>
</dbReference>
<feature type="region of interest" description="Disordered" evidence="7">
    <location>
        <begin position="249"/>
        <end position="282"/>
    </location>
</feature>
<keyword evidence="3" id="KW-0175">Coiled coil</keyword>
<dbReference type="AlphaFoldDB" id="A0A3Q0KM33"/>
<dbReference type="Pfam" id="PF03914">
    <property type="entry name" value="CBF"/>
    <property type="match status" value="1"/>
</dbReference>
<dbReference type="STRING" id="6183.A0A3Q0KM33"/>
<accession>A0A3Q0KM33</accession>